<dbReference type="Proteomes" id="UP001207654">
    <property type="component" value="Unassembled WGS sequence"/>
</dbReference>
<dbReference type="InterPro" id="IPR046346">
    <property type="entry name" value="Aminoacid_DH-like_N_sf"/>
</dbReference>
<dbReference type="EMBL" id="JAPNKA010000001">
    <property type="protein sequence ID" value="MCY1078623.1"/>
    <property type="molecule type" value="Genomic_DNA"/>
</dbReference>
<evidence type="ECO:0000313" key="2">
    <source>
        <dbReference type="Proteomes" id="UP001207654"/>
    </source>
</evidence>
<accession>A0ABT4AAD5</accession>
<protein>
    <submittedName>
        <fullName evidence="1">Shikimate dehydrogenase</fullName>
    </submittedName>
</protein>
<organism evidence="1 2">
    <name type="scientific">Archangium lansingense</name>
    <dbReference type="NCBI Taxonomy" id="2995310"/>
    <lineage>
        <taxon>Bacteria</taxon>
        <taxon>Pseudomonadati</taxon>
        <taxon>Myxococcota</taxon>
        <taxon>Myxococcia</taxon>
        <taxon>Myxococcales</taxon>
        <taxon>Cystobacterineae</taxon>
        <taxon>Archangiaceae</taxon>
        <taxon>Archangium</taxon>
    </lineage>
</organism>
<dbReference type="Gene3D" id="3.40.50.10860">
    <property type="entry name" value="Leucine Dehydrogenase, chain A, domain 1"/>
    <property type="match status" value="1"/>
</dbReference>
<sequence>MTPARRVVTLPPSLRGPDALRFAADARSRGADVLEVRTDLHPAEAVDAAALSDILELLVSERGTPLPPAWVAAARWVDRDVVHAGDLAAPAGKLLASHHAERPLSTEEALRLWDVPLPPGSLVKHIEPLGQESRERISVLVETQARLRARFGDGRVTVLAMGPTALPVRAVLARRNVLDYVAVGGDWKAAPGQRLLADAVRETRALTREDPHPSPLPEGEGASTGRLAILGTSIAHSRSPRIHLQPFDRIDIPEDAPVESLVDALLPHYRGFAITSPFKIRLARHTGSPLDAINTLVRRRDRWESFNTDTAGARTVLERLGAQEVFVLGDGGASAAIRAVGSETGRQLRFLRRAEISGPLSGSGIWTWPDRITPPDALRFEGARVAVIAYGAPARRIATEITRRGGTPLLLGAAWFIAQARQQRALWETAS</sequence>
<reference evidence="1 2" key="1">
    <citation type="submission" date="2022-11" db="EMBL/GenBank/DDBJ databases">
        <title>Minimal conservation of predation-associated metabolite biosynthetic gene clusters underscores biosynthetic potential of Myxococcota including descriptions for ten novel species: Archangium lansinium sp. nov., Myxococcus landrumus sp. nov., Nannocystis bai.</title>
        <authorList>
            <person name="Ahearne A."/>
            <person name="Stevens C."/>
            <person name="Phillips K."/>
        </authorList>
    </citation>
    <scope>NUCLEOTIDE SEQUENCE [LARGE SCALE GENOMIC DNA]</scope>
    <source>
        <strain evidence="1 2">MIWBW</strain>
    </source>
</reference>
<proteinExistence type="predicted"/>
<dbReference type="PANTHER" id="PTHR21089">
    <property type="entry name" value="SHIKIMATE DEHYDROGENASE"/>
    <property type="match status" value="1"/>
</dbReference>
<gene>
    <name evidence="1" type="ORF">OV287_29555</name>
</gene>
<dbReference type="InterPro" id="IPR022893">
    <property type="entry name" value="Shikimate_DH_fam"/>
</dbReference>
<dbReference type="RefSeq" id="WP_267537392.1">
    <property type="nucleotide sequence ID" value="NZ_JAPNKA010000001.1"/>
</dbReference>
<evidence type="ECO:0000313" key="1">
    <source>
        <dbReference type="EMBL" id="MCY1078623.1"/>
    </source>
</evidence>
<name>A0ABT4AAD5_9BACT</name>
<keyword evidence="2" id="KW-1185">Reference proteome</keyword>
<dbReference type="SUPFAM" id="SSF53223">
    <property type="entry name" value="Aminoacid dehydrogenase-like, N-terminal domain"/>
    <property type="match status" value="1"/>
</dbReference>
<dbReference type="PANTHER" id="PTHR21089:SF1">
    <property type="entry name" value="BIFUNCTIONAL 3-DEHYDROQUINATE DEHYDRATASE_SHIKIMATE DEHYDROGENASE, CHLOROPLASTIC"/>
    <property type="match status" value="1"/>
</dbReference>
<comment type="caution">
    <text evidence="1">The sequence shown here is derived from an EMBL/GenBank/DDBJ whole genome shotgun (WGS) entry which is preliminary data.</text>
</comment>